<protein>
    <submittedName>
        <fullName evidence="6">Dot/Icm type IV secretion system effector SetA</fullName>
    </submittedName>
</protein>
<evidence type="ECO:0000256" key="4">
    <source>
        <dbReference type="ARBA" id="ARBA00022989"/>
    </source>
</evidence>
<dbReference type="OrthoDB" id="5605951at2"/>
<dbReference type="GO" id="GO:0016020">
    <property type="term" value="C:membrane"/>
    <property type="evidence" value="ECO:0007669"/>
    <property type="project" value="UniProtKB-SubCell"/>
</dbReference>
<dbReference type="SUPFAM" id="SSF53448">
    <property type="entry name" value="Nucleotide-diphospho-sugar transferases"/>
    <property type="match status" value="1"/>
</dbReference>
<name>A0A1Q5TNI8_9GAMM</name>
<evidence type="ECO:0000256" key="2">
    <source>
        <dbReference type="ARBA" id="ARBA00022679"/>
    </source>
</evidence>
<keyword evidence="7" id="KW-1185">Reference proteome</keyword>
<dbReference type="Pfam" id="PF04488">
    <property type="entry name" value="Gly_transf_sug"/>
    <property type="match status" value="1"/>
</dbReference>
<dbReference type="InterPro" id="IPR007577">
    <property type="entry name" value="GlycoTrfase_DXD_sugar-bd_CS"/>
</dbReference>
<organism evidence="6 7">
    <name type="scientific">Xenorhabdus eapokensis</name>
    <dbReference type="NCBI Taxonomy" id="1873482"/>
    <lineage>
        <taxon>Bacteria</taxon>
        <taxon>Pseudomonadati</taxon>
        <taxon>Pseudomonadota</taxon>
        <taxon>Gammaproteobacteria</taxon>
        <taxon>Enterobacterales</taxon>
        <taxon>Morganellaceae</taxon>
        <taxon>Xenorhabdus</taxon>
    </lineage>
</organism>
<dbReference type="Proteomes" id="UP000186268">
    <property type="component" value="Unassembled WGS sequence"/>
</dbReference>
<evidence type="ECO:0000313" key="6">
    <source>
        <dbReference type="EMBL" id="OKP01754.1"/>
    </source>
</evidence>
<dbReference type="InterPro" id="IPR029044">
    <property type="entry name" value="Nucleotide-diphossugar_trans"/>
</dbReference>
<comment type="subcellular location">
    <subcellularLocation>
        <location evidence="1">Membrane</location>
    </subcellularLocation>
</comment>
<proteinExistence type="predicted"/>
<dbReference type="Gene3D" id="3.90.550.20">
    <property type="match status" value="1"/>
</dbReference>
<sequence length="326" mass="37775">MNIPKKIHYFWAGNQIPKRFLRNIIDVKVENPTFEVHLWGPKNGLFFNSINSLEVDMDIKQLLKTGYRFHDYRDIEKAFFSLKNYMDKEKIWCLYSVYHRQLNGFYHNYASASDIARLVILFAQGGIYLDVDVQLANSVPKFSSDNTSHKIDQLLERKAIFGNIEISEGIAFGDITGSNWIQENFGNAIIAAPANSRRIIELLIKMENRLHILHVGVLKGWENWRKYPDLRVSETVWAMGPGLYSDWIDLEERAPSAAKRPRMENENTVIPPAHLRIEKEGEVMFSIVEAMAKWGNLPERKEAISFYTSESPFNLKSSYKGLLRKK</sequence>
<evidence type="ECO:0000256" key="5">
    <source>
        <dbReference type="ARBA" id="ARBA00023136"/>
    </source>
</evidence>
<dbReference type="STRING" id="1873482.Xedl_02741"/>
<dbReference type="PANTHER" id="PTHR32385:SF20">
    <property type="entry name" value="MANNOSYL PHOSPHORYLINOSITOL CERAMIDE SYNTHASE CSH1-RELATED"/>
    <property type="match status" value="1"/>
</dbReference>
<dbReference type="AlphaFoldDB" id="A0A1Q5TNI8"/>
<dbReference type="RefSeq" id="WP_074024378.1">
    <property type="nucleotide sequence ID" value="NZ_CAWNAG010000124.1"/>
</dbReference>
<keyword evidence="2" id="KW-0808">Transferase</keyword>
<reference evidence="6 7" key="1">
    <citation type="submission" date="2016-09" db="EMBL/GenBank/DDBJ databases">
        <title>Xenorhabdus thuongxuanensis sp. nov. and Xenorhabdus eapokensis sp. nov., isolated from Steinernema species.</title>
        <authorList>
            <person name="Kaempfer P."/>
            <person name="Tobias N.J."/>
            <person name="Phan Ke L."/>
            <person name="Bode H.B."/>
            <person name="Glaeser S.P."/>
        </authorList>
    </citation>
    <scope>NUCLEOTIDE SEQUENCE [LARGE SCALE GENOMIC DNA]</scope>
    <source>
        <strain evidence="6 7">DL20</strain>
    </source>
</reference>
<evidence type="ECO:0000256" key="3">
    <source>
        <dbReference type="ARBA" id="ARBA00022692"/>
    </source>
</evidence>
<dbReference type="GO" id="GO:0051999">
    <property type="term" value="P:mannosyl-inositol phosphorylceramide biosynthetic process"/>
    <property type="evidence" value="ECO:0007669"/>
    <property type="project" value="TreeGrafter"/>
</dbReference>
<keyword evidence="3" id="KW-0812">Transmembrane</keyword>
<gene>
    <name evidence="6" type="ORF">Xedl_02741</name>
</gene>
<evidence type="ECO:0000313" key="7">
    <source>
        <dbReference type="Proteomes" id="UP000186268"/>
    </source>
</evidence>
<accession>A0A1Q5TNI8</accession>
<comment type="caution">
    <text evidence="6">The sequence shown here is derived from an EMBL/GenBank/DDBJ whole genome shotgun (WGS) entry which is preliminary data.</text>
</comment>
<dbReference type="GO" id="GO:0000030">
    <property type="term" value="F:mannosyltransferase activity"/>
    <property type="evidence" value="ECO:0007669"/>
    <property type="project" value="TreeGrafter"/>
</dbReference>
<keyword evidence="5" id="KW-0472">Membrane</keyword>
<dbReference type="InterPro" id="IPR051706">
    <property type="entry name" value="Glycosyltransferase_domain"/>
</dbReference>
<keyword evidence="4" id="KW-1133">Transmembrane helix</keyword>
<evidence type="ECO:0000256" key="1">
    <source>
        <dbReference type="ARBA" id="ARBA00004370"/>
    </source>
</evidence>
<dbReference type="PANTHER" id="PTHR32385">
    <property type="entry name" value="MANNOSYL PHOSPHORYLINOSITOL CERAMIDE SYNTHASE"/>
    <property type="match status" value="1"/>
</dbReference>
<dbReference type="EMBL" id="MKGQ01000021">
    <property type="protein sequence ID" value="OKP01754.1"/>
    <property type="molecule type" value="Genomic_DNA"/>
</dbReference>